<dbReference type="Proteomes" id="UP000803884">
    <property type="component" value="Unassembled WGS sequence"/>
</dbReference>
<keyword evidence="3 5" id="KW-1133">Transmembrane helix</keyword>
<gene>
    <name evidence="6" type="ORF">WHR41_07373</name>
</gene>
<feature type="transmembrane region" description="Helical" evidence="5">
    <location>
        <begin position="137"/>
        <end position="155"/>
    </location>
</feature>
<accession>A0AB34KG13</accession>
<feature type="transmembrane region" description="Helical" evidence="5">
    <location>
        <begin position="250"/>
        <end position="270"/>
    </location>
</feature>
<dbReference type="GO" id="GO:0016020">
    <property type="term" value="C:membrane"/>
    <property type="evidence" value="ECO:0007669"/>
    <property type="project" value="UniProtKB-SubCell"/>
</dbReference>
<evidence type="ECO:0000256" key="3">
    <source>
        <dbReference type="ARBA" id="ARBA00022989"/>
    </source>
</evidence>
<evidence type="ECO:0000313" key="6">
    <source>
        <dbReference type="EMBL" id="KAL1583932.1"/>
    </source>
</evidence>
<dbReference type="GeneID" id="96008816"/>
<comment type="caution">
    <text evidence="6">The sequence shown here is derived from an EMBL/GenBank/DDBJ whole genome shotgun (WGS) entry which is preliminary data.</text>
</comment>
<feature type="transmembrane region" description="Helical" evidence="5">
    <location>
        <begin position="215"/>
        <end position="235"/>
    </location>
</feature>
<feature type="transmembrane region" description="Helical" evidence="5">
    <location>
        <begin position="69"/>
        <end position="92"/>
    </location>
</feature>
<comment type="subcellular location">
    <subcellularLocation>
        <location evidence="1">Membrane</location>
        <topology evidence="1">Multi-pass membrane protein</topology>
    </subcellularLocation>
</comment>
<feature type="transmembrane region" description="Helical" evidence="5">
    <location>
        <begin position="175"/>
        <end position="194"/>
    </location>
</feature>
<feature type="transmembrane region" description="Helical" evidence="5">
    <location>
        <begin position="39"/>
        <end position="57"/>
    </location>
</feature>
<evidence type="ECO:0000256" key="2">
    <source>
        <dbReference type="ARBA" id="ARBA00022692"/>
    </source>
</evidence>
<reference evidence="6 7" key="1">
    <citation type="journal article" date="2020" name="Microbiol. Resour. Announc.">
        <title>Draft Genome Sequence of a Cladosporium Species Isolated from the Mesophotic Ascidian Didemnum maculosum.</title>
        <authorList>
            <person name="Gioti A."/>
            <person name="Siaperas R."/>
            <person name="Nikolaivits E."/>
            <person name="Le Goff G."/>
            <person name="Ouazzani J."/>
            <person name="Kotoulas G."/>
            <person name="Topakas E."/>
        </authorList>
    </citation>
    <scope>NUCLEOTIDE SEQUENCE [LARGE SCALE GENOMIC DNA]</scope>
    <source>
        <strain evidence="6 7">TM138-S3</strain>
    </source>
</reference>
<dbReference type="RefSeq" id="XP_069227038.1">
    <property type="nucleotide sequence ID" value="XM_069375978.1"/>
</dbReference>
<dbReference type="AlphaFoldDB" id="A0AB34KG13"/>
<dbReference type="Pfam" id="PF04479">
    <property type="entry name" value="RTA1"/>
    <property type="match status" value="1"/>
</dbReference>
<keyword evidence="2 5" id="KW-0812">Transmembrane</keyword>
<dbReference type="PANTHER" id="PTHR31465">
    <property type="entry name" value="PROTEIN RTA1-RELATED"/>
    <property type="match status" value="1"/>
</dbReference>
<evidence type="ECO:0000256" key="5">
    <source>
        <dbReference type="SAM" id="Phobius"/>
    </source>
</evidence>
<organism evidence="6 7">
    <name type="scientific">Cladosporium halotolerans</name>
    <dbReference type="NCBI Taxonomy" id="1052096"/>
    <lineage>
        <taxon>Eukaryota</taxon>
        <taxon>Fungi</taxon>
        <taxon>Dikarya</taxon>
        <taxon>Ascomycota</taxon>
        <taxon>Pezizomycotina</taxon>
        <taxon>Dothideomycetes</taxon>
        <taxon>Dothideomycetidae</taxon>
        <taxon>Cladosporiales</taxon>
        <taxon>Cladosporiaceae</taxon>
        <taxon>Cladosporium</taxon>
    </lineage>
</organism>
<keyword evidence="7" id="KW-1185">Reference proteome</keyword>
<name>A0AB34KG13_9PEZI</name>
<sequence>MSRGGGGSSSYDGEIAAGIANNWESYVPGSVWFYQPNKIAPPIFAAAYLASGILHAWQTQHYKSRKITILIPFGALLMVAGLAMREVGAFYIDSLGYLIASIVLLYSGPPIYSGAAYFILARTLYYIPWLSPLHPGRILTMFIGIDFLIEIFVANGASKSANTSASPAEHLAGQILVKIALILQACTFVVYFVVLAIWHRRVKRANLLTKNLRNVVWTMYASAALITIRCIYRIIELFQGWAGELNTNEAYFYVFEVLLMLSNSVMLNIMHPGRLLPQDSKIYLSTDGVTELKGPGWRDPRKWYWQLMDPFDFAGCCRKEEKYDFWNHPEENAGAETETARADVETGEAKGEGVIAAAGNTRVASSEVETKKRPIWLGALYRGRK</sequence>
<evidence type="ECO:0000313" key="7">
    <source>
        <dbReference type="Proteomes" id="UP000803884"/>
    </source>
</evidence>
<protein>
    <recommendedName>
        <fullName evidence="8">RTA1 domain protein</fullName>
    </recommendedName>
</protein>
<evidence type="ECO:0000256" key="1">
    <source>
        <dbReference type="ARBA" id="ARBA00004141"/>
    </source>
</evidence>
<dbReference type="PANTHER" id="PTHR31465:SF13">
    <property type="entry name" value="RTA1 DOMAIN PROTEIN-RELATED"/>
    <property type="match status" value="1"/>
</dbReference>
<feature type="transmembrane region" description="Helical" evidence="5">
    <location>
        <begin position="98"/>
        <end position="125"/>
    </location>
</feature>
<dbReference type="InterPro" id="IPR007568">
    <property type="entry name" value="RTA1"/>
</dbReference>
<evidence type="ECO:0000256" key="4">
    <source>
        <dbReference type="ARBA" id="ARBA00023136"/>
    </source>
</evidence>
<keyword evidence="4 5" id="KW-0472">Membrane</keyword>
<proteinExistence type="predicted"/>
<evidence type="ECO:0008006" key="8">
    <source>
        <dbReference type="Google" id="ProtNLM"/>
    </source>
</evidence>
<dbReference type="EMBL" id="JAAQHG020000030">
    <property type="protein sequence ID" value="KAL1583932.1"/>
    <property type="molecule type" value="Genomic_DNA"/>
</dbReference>